<dbReference type="PANTHER" id="PTHR31376">
    <property type="entry name" value="OS09G0467300 PROTEIN-RELATED"/>
    <property type="match status" value="1"/>
</dbReference>
<feature type="transmembrane region" description="Helical" evidence="7">
    <location>
        <begin position="444"/>
        <end position="462"/>
    </location>
</feature>
<dbReference type="Pfam" id="PF16913">
    <property type="entry name" value="PUNUT"/>
    <property type="match status" value="2"/>
</dbReference>
<evidence type="ECO:0000256" key="2">
    <source>
        <dbReference type="ARBA" id="ARBA00006213"/>
    </source>
</evidence>
<gene>
    <name evidence="9" type="ORF">RHSIM_Rhsim07G0206600</name>
</gene>
<feature type="transmembrane region" description="Helical" evidence="7">
    <location>
        <begin position="602"/>
        <end position="627"/>
    </location>
</feature>
<evidence type="ECO:0000313" key="9">
    <source>
        <dbReference type="EMBL" id="KAF7138134.1"/>
    </source>
</evidence>
<keyword evidence="5 7" id="KW-1133">Transmembrane helix</keyword>
<organism evidence="9 10">
    <name type="scientific">Rhododendron simsii</name>
    <name type="common">Sims's rhododendron</name>
    <dbReference type="NCBI Taxonomy" id="118357"/>
    <lineage>
        <taxon>Eukaryota</taxon>
        <taxon>Viridiplantae</taxon>
        <taxon>Streptophyta</taxon>
        <taxon>Embryophyta</taxon>
        <taxon>Tracheophyta</taxon>
        <taxon>Spermatophyta</taxon>
        <taxon>Magnoliopsida</taxon>
        <taxon>eudicotyledons</taxon>
        <taxon>Gunneridae</taxon>
        <taxon>Pentapetalae</taxon>
        <taxon>asterids</taxon>
        <taxon>Ericales</taxon>
        <taxon>Ericaceae</taxon>
        <taxon>Ericoideae</taxon>
        <taxon>Rhodoreae</taxon>
        <taxon>Rhododendron</taxon>
    </lineage>
</organism>
<dbReference type="GO" id="GO:0015211">
    <property type="term" value="F:purine nucleoside transmembrane transporter activity"/>
    <property type="evidence" value="ECO:0007669"/>
    <property type="project" value="InterPro"/>
</dbReference>
<feature type="transmembrane region" description="Helical" evidence="7">
    <location>
        <begin position="36"/>
        <end position="59"/>
    </location>
</feature>
<feature type="transmembrane region" description="Helical" evidence="7">
    <location>
        <begin position="537"/>
        <end position="557"/>
    </location>
</feature>
<feature type="transmembrane region" description="Helical" evidence="7">
    <location>
        <begin position="273"/>
        <end position="294"/>
    </location>
</feature>
<evidence type="ECO:0000256" key="7">
    <source>
        <dbReference type="SAM" id="Phobius"/>
    </source>
</evidence>
<feature type="transmembrane region" description="Helical" evidence="7">
    <location>
        <begin position="71"/>
        <end position="91"/>
    </location>
</feature>
<keyword evidence="3" id="KW-0813">Transport</keyword>
<dbReference type="PROSITE" id="PS51257">
    <property type="entry name" value="PROKAR_LIPOPROTEIN"/>
    <property type="match status" value="1"/>
</dbReference>
<keyword evidence="10" id="KW-1185">Reference proteome</keyword>
<dbReference type="Gene3D" id="1.10.3730.20">
    <property type="match status" value="1"/>
</dbReference>
<comment type="similarity">
    <text evidence="2">Belongs to the purine permeases (TC 2.A.7.14) family.</text>
</comment>
<evidence type="ECO:0000256" key="4">
    <source>
        <dbReference type="ARBA" id="ARBA00022692"/>
    </source>
</evidence>
<feature type="transmembrane region" description="Helical" evidence="7">
    <location>
        <begin position="569"/>
        <end position="590"/>
    </location>
</feature>
<feature type="transmembrane region" description="Helical" evidence="7">
    <location>
        <begin position="474"/>
        <end position="494"/>
    </location>
</feature>
<evidence type="ECO:0000256" key="1">
    <source>
        <dbReference type="ARBA" id="ARBA00004141"/>
    </source>
</evidence>
<name>A0A834GLU0_RHOSS</name>
<feature type="transmembrane region" description="Helical" evidence="7">
    <location>
        <begin position="244"/>
        <end position="266"/>
    </location>
</feature>
<feature type="signal peptide" evidence="8">
    <location>
        <begin position="1"/>
        <end position="20"/>
    </location>
</feature>
<feature type="transmembrane region" description="Helical" evidence="7">
    <location>
        <begin position="198"/>
        <end position="224"/>
    </location>
</feature>
<comment type="caution">
    <text evidence="9">The sequence shown here is derived from an EMBL/GenBank/DDBJ whole genome shotgun (WGS) entry which is preliminary data.</text>
</comment>
<feature type="transmembrane region" description="Helical" evidence="7">
    <location>
        <begin position="103"/>
        <end position="127"/>
    </location>
</feature>
<evidence type="ECO:0000313" key="10">
    <source>
        <dbReference type="Proteomes" id="UP000626092"/>
    </source>
</evidence>
<evidence type="ECO:0000256" key="8">
    <source>
        <dbReference type="SAM" id="SignalP"/>
    </source>
</evidence>
<sequence>MKMGLLLLVNVTLLAIGSCGGPMVMRLYFLHGGHRVWLSSWLETGGWPINFILLLVTYLNRRQKEGPAAKIVFMGGRLFIGSSVTGVLSGVDNYLYAYGVARLPISTSSLVAASHLTFVALFAFVLVKQKYTPYSINAVVLLTVATGVLALHTSTDRPEGESSKEYYMGFFMTVAAAVLFGFMLPFMELTYKKARQDVTYTLVLEFQLVMSFVATLVCSIGMIVNNDFKAIPREARDFGLGETMYYVVLVSSAIVWQCCFLGSIGVTFVGSSLLSAIIITVALQVTEILGVVLYKEKFTAEKGVSLFLALWGFVSYFYGERKHSKEKSEIQAPDKDTPLPITLVIYLRISDVIAGDNCIRTVELIGPSWATPTTLGANRYAQFFLRPYYQSTTMVEMEKNANKKSKRALLLLNVIFLAIGACGGPMVMRLYFLHGGSRLWLESWLETGGWPVTFIPLLIAYLRRRRKEGSPAKLYFMGGPVFVAAAVIGLLTGLDDYIYSYGVDRLPVSTVSLVLASHLAFTALFAFILVKQRFTPYSINAVFLLIVGAGVLALHSSGDRPKGESNKEYFLGFFMTLAAAILYGFVLPLVELTYNKAKQAITYTLVLEIQLVMCFFATLFCTIGMVINKDFKVTSHNINVTSCDFGSSLKLRYDIEIFV</sequence>
<comment type="subcellular location">
    <subcellularLocation>
        <location evidence="1">Membrane</location>
        <topology evidence="1">Multi-pass membrane protein</topology>
    </subcellularLocation>
</comment>
<dbReference type="SUPFAM" id="SSF103481">
    <property type="entry name" value="Multidrug resistance efflux transporter EmrE"/>
    <property type="match status" value="2"/>
</dbReference>
<dbReference type="Proteomes" id="UP000626092">
    <property type="component" value="Unassembled WGS sequence"/>
</dbReference>
<protein>
    <submittedName>
        <fullName evidence="9">Uncharacterized protein</fullName>
    </submittedName>
</protein>
<feature type="transmembrane region" description="Helical" evidence="7">
    <location>
        <begin position="134"/>
        <end position="154"/>
    </location>
</feature>
<reference evidence="9" key="1">
    <citation type="submission" date="2019-11" db="EMBL/GenBank/DDBJ databases">
        <authorList>
            <person name="Liu Y."/>
            <person name="Hou J."/>
            <person name="Li T.-Q."/>
            <person name="Guan C.-H."/>
            <person name="Wu X."/>
            <person name="Wu H.-Z."/>
            <person name="Ling F."/>
            <person name="Zhang R."/>
            <person name="Shi X.-G."/>
            <person name="Ren J.-P."/>
            <person name="Chen E.-F."/>
            <person name="Sun J.-M."/>
        </authorList>
    </citation>
    <scope>NUCLEOTIDE SEQUENCE</scope>
    <source>
        <strain evidence="9">Adult_tree_wgs_1</strain>
        <tissue evidence="9">Leaves</tissue>
    </source>
</reference>
<dbReference type="EMBL" id="WJXA01000007">
    <property type="protein sequence ID" value="KAF7138134.1"/>
    <property type="molecule type" value="Genomic_DNA"/>
</dbReference>
<proteinExistence type="inferred from homology"/>
<feature type="transmembrane region" description="Helical" evidence="7">
    <location>
        <begin position="166"/>
        <end position="186"/>
    </location>
</feature>
<accession>A0A834GLU0</accession>
<feature type="transmembrane region" description="Helical" evidence="7">
    <location>
        <begin position="300"/>
        <end position="318"/>
    </location>
</feature>
<feature type="transmembrane region" description="Helical" evidence="7">
    <location>
        <begin position="506"/>
        <end position="530"/>
    </location>
</feature>
<keyword evidence="6 7" id="KW-0472">Membrane</keyword>
<evidence type="ECO:0000256" key="5">
    <source>
        <dbReference type="ARBA" id="ARBA00022989"/>
    </source>
</evidence>
<keyword evidence="4 7" id="KW-0812">Transmembrane</keyword>
<dbReference type="GO" id="GO:0016020">
    <property type="term" value="C:membrane"/>
    <property type="evidence" value="ECO:0007669"/>
    <property type="project" value="UniProtKB-SubCell"/>
</dbReference>
<feature type="chain" id="PRO_5032802773" evidence="8">
    <location>
        <begin position="21"/>
        <end position="659"/>
    </location>
</feature>
<dbReference type="OrthoDB" id="1865379at2759"/>
<keyword evidence="8" id="KW-0732">Signal</keyword>
<dbReference type="InterPro" id="IPR030182">
    <property type="entry name" value="PUP_plant"/>
</dbReference>
<dbReference type="GO" id="GO:0005345">
    <property type="term" value="F:purine nucleobase transmembrane transporter activity"/>
    <property type="evidence" value="ECO:0007669"/>
    <property type="project" value="UniProtKB-ARBA"/>
</dbReference>
<evidence type="ECO:0000256" key="6">
    <source>
        <dbReference type="ARBA" id="ARBA00023136"/>
    </source>
</evidence>
<feature type="transmembrane region" description="Helical" evidence="7">
    <location>
        <begin position="409"/>
        <end position="432"/>
    </location>
</feature>
<evidence type="ECO:0000256" key="3">
    <source>
        <dbReference type="ARBA" id="ARBA00022448"/>
    </source>
</evidence>
<dbReference type="InterPro" id="IPR037185">
    <property type="entry name" value="EmrE-like"/>
</dbReference>
<dbReference type="AlphaFoldDB" id="A0A834GLU0"/>
<dbReference type="PANTHER" id="PTHR31376:SF1">
    <property type="entry name" value="PURINE PERMEASE 2"/>
    <property type="match status" value="1"/>
</dbReference>